<dbReference type="Gene3D" id="3.90.1570.10">
    <property type="entry name" value="tt1808, chain A"/>
    <property type="match status" value="1"/>
</dbReference>
<proteinExistence type="predicted"/>
<gene>
    <name evidence="2" type="ORF">FTUN_0524</name>
</gene>
<dbReference type="EMBL" id="CP053452">
    <property type="protein sequence ID" value="QJW93024.1"/>
    <property type="molecule type" value="Genomic_DNA"/>
</dbReference>
<dbReference type="SUPFAM" id="SSF52980">
    <property type="entry name" value="Restriction endonuclease-like"/>
    <property type="match status" value="1"/>
</dbReference>
<dbReference type="CDD" id="cd06260">
    <property type="entry name" value="DUF820-like"/>
    <property type="match status" value="1"/>
</dbReference>
<protein>
    <recommendedName>
        <fullName evidence="1">Putative restriction endonuclease domain-containing protein</fullName>
    </recommendedName>
</protein>
<dbReference type="PANTHER" id="PTHR33352:SF2">
    <property type="entry name" value="SLL0995 PROTEIN"/>
    <property type="match status" value="1"/>
</dbReference>
<dbReference type="InterPro" id="IPR011335">
    <property type="entry name" value="Restrct_endonuc-II-like"/>
</dbReference>
<evidence type="ECO:0000313" key="3">
    <source>
        <dbReference type="Proteomes" id="UP000503447"/>
    </source>
</evidence>
<dbReference type="InterPro" id="IPR012296">
    <property type="entry name" value="Nuclease_put_TT1808"/>
</dbReference>
<keyword evidence="3" id="KW-1185">Reference proteome</keyword>
<dbReference type="PANTHER" id="PTHR33352">
    <property type="entry name" value="SLR1095 PROTEIN"/>
    <property type="match status" value="1"/>
</dbReference>
<evidence type="ECO:0000313" key="2">
    <source>
        <dbReference type="EMBL" id="QJW93024.1"/>
    </source>
</evidence>
<dbReference type="InterPro" id="IPR008538">
    <property type="entry name" value="Uma2"/>
</dbReference>
<dbReference type="Proteomes" id="UP000503447">
    <property type="component" value="Chromosome"/>
</dbReference>
<dbReference type="RefSeq" id="WP_171469308.1">
    <property type="nucleotide sequence ID" value="NZ_CP053452.2"/>
</dbReference>
<organism evidence="2 3">
    <name type="scientific">Frigoriglobus tundricola</name>
    <dbReference type="NCBI Taxonomy" id="2774151"/>
    <lineage>
        <taxon>Bacteria</taxon>
        <taxon>Pseudomonadati</taxon>
        <taxon>Planctomycetota</taxon>
        <taxon>Planctomycetia</taxon>
        <taxon>Gemmatales</taxon>
        <taxon>Gemmataceae</taxon>
        <taxon>Frigoriglobus</taxon>
    </lineage>
</organism>
<sequence>MVPTTTKSPPAVYYPDSDGQPMADNTLQFEWIVTLQGNLDLMFRDRSDVFVAGDHLIYPVEGDADIRQAPDVYVAFGRPKGHRGSYKVFAEENVFPHVVFEVWSPSNTAERMEEKRRFYERYGAEEYYIVYPDFPAYAQGWFREAGALVRVTNMNGYVSPRLRIRFAVLRGSVAVFRPDGSPFLSFVDLGALQQKTEESLTHERQRAARLAARLRELGVDPDAV</sequence>
<reference evidence="3" key="1">
    <citation type="submission" date="2020-05" db="EMBL/GenBank/DDBJ databases">
        <title>Frigoriglobus tundricola gen. nov., sp. nov., a psychrotolerant cellulolytic planctomycete of the family Gemmataceae with two divergent copies of 16S rRNA gene.</title>
        <authorList>
            <person name="Kulichevskaya I.S."/>
            <person name="Ivanova A.A."/>
            <person name="Naumoff D.G."/>
            <person name="Beletsky A.V."/>
            <person name="Rijpstra W.I.C."/>
            <person name="Sinninghe Damste J.S."/>
            <person name="Mardanov A.V."/>
            <person name="Ravin N.V."/>
            <person name="Dedysh S.N."/>
        </authorList>
    </citation>
    <scope>NUCLEOTIDE SEQUENCE [LARGE SCALE GENOMIC DNA]</scope>
    <source>
        <strain evidence="3">PL17</strain>
    </source>
</reference>
<accession>A0A6M5YHL3</accession>
<evidence type="ECO:0000259" key="1">
    <source>
        <dbReference type="Pfam" id="PF05685"/>
    </source>
</evidence>
<name>A0A6M5YHL3_9BACT</name>
<feature type="domain" description="Putative restriction endonuclease" evidence="1">
    <location>
        <begin position="40"/>
        <end position="133"/>
    </location>
</feature>
<dbReference type="Pfam" id="PF05685">
    <property type="entry name" value="Uma2"/>
    <property type="match status" value="1"/>
</dbReference>
<dbReference type="AlphaFoldDB" id="A0A6M5YHL3"/>
<dbReference type="KEGG" id="ftj:FTUN_0524"/>